<accession>A0ABV4CAP4</accession>
<reference evidence="1 2" key="1">
    <citation type="submission" date="2024-08" db="EMBL/GenBank/DDBJ databases">
        <title>Mycobacterium servetensis sp. nov., a novel rapid-growing mycobacterial species recovered from a human patient in Zaragoza, Spain.</title>
        <authorList>
            <person name="Tristancho-Baro A.I."/>
            <person name="Buenestado-Serrano S."/>
            <person name="Garcia De Viedma D."/>
            <person name="Milagro-Beamonte A."/>
            <person name="Burillo N."/>
            <person name="Sanz S."/>
            <person name="Lopez-Calleja A.I."/>
            <person name="Penas-Utrilla D."/>
            <person name="Guardingo M."/>
            <person name="Garcia M.J."/>
            <person name="Vinuelas-Bayon J."/>
        </authorList>
    </citation>
    <scope>NUCLEOTIDE SEQUENCE [LARGE SCALE GENOMIC DNA]</scope>
    <source>
        <strain evidence="2">HUMS_12744610</strain>
    </source>
</reference>
<gene>
    <name evidence="1" type="ORF">AB8998_30290</name>
</gene>
<name>A0ABV4CAP4_9MYCO</name>
<comment type="caution">
    <text evidence="1">The sequence shown here is derived from an EMBL/GenBank/DDBJ whole genome shotgun (WGS) entry which is preliminary data.</text>
</comment>
<dbReference type="Proteomes" id="UP001564760">
    <property type="component" value="Unassembled WGS sequence"/>
</dbReference>
<proteinExistence type="predicted"/>
<sequence length="154" mass="16952">MKEFDGHLSENDELLVDKGVDVGVAIDTNEQMSLVEITPNLLAELLGDHAEGVSVRSGIVFWFSAAGTWATVNRMATLNLLAASSFLPRTVPLLWGPVLITGAAVDGKPQGLTDPQIDVLTDGPEPNWLEQRVLYLRQQRAERRRRNSTLHRPA</sequence>
<evidence type="ECO:0008006" key="3">
    <source>
        <dbReference type="Google" id="ProtNLM"/>
    </source>
</evidence>
<protein>
    <recommendedName>
        <fullName evidence="3">DUF3846 domain-containing protein</fullName>
    </recommendedName>
</protein>
<dbReference type="RefSeq" id="WP_369741990.1">
    <property type="nucleotide sequence ID" value="NZ_JBGEDP010000002.1"/>
</dbReference>
<evidence type="ECO:0000313" key="2">
    <source>
        <dbReference type="Proteomes" id="UP001564760"/>
    </source>
</evidence>
<organism evidence="1 2">
    <name type="scientific">Mycobacterium servetii</name>
    <dbReference type="NCBI Taxonomy" id="3237418"/>
    <lineage>
        <taxon>Bacteria</taxon>
        <taxon>Bacillati</taxon>
        <taxon>Actinomycetota</taxon>
        <taxon>Actinomycetes</taxon>
        <taxon>Mycobacteriales</taxon>
        <taxon>Mycobacteriaceae</taxon>
        <taxon>Mycobacterium</taxon>
    </lineage>
</organism>
<dbReference type="EMBL" id="JBGEDP010000002">
    <property type="protein sequence ID" value="MEY8018942.1"/>
    <property type="molecule type" value="Genomic_DNA"/>
</dbReference>
<keyword evidence="2" id="KW-1185">Reference proteome</keyword>
<evidence type="ECO:0000313" key="1">
    <source>
        <dbReference type="EMBL" id="MEY8018942.1"/>
    </source>
</evidence>